<dbReference type="EMBL" id="JAIWYP010000009">
    <property type="protein sequence ID" value="KAH3769675.1"/>
    <property type="molecule type" value="Genomic_DNA"/>
</dbReference>
<reference evidence="1" key="2">
    <citation type="submission" date="2020-11" db="EMBL/GenBank/DDBJ databases">
        <authorList>
            <person name="McCartney M.A."/>
            <person name="Auch B."/>
            <person name="Kono T."/>
            <person name="Mallez S."/>
            <person name="Becker A."/>
            <person name="Gohl D.M."/>
            <person name="Silverstein K.A.T."/>
            <person name="Koren S."/>
            <person name="Bechman K.B."/>
            <person name="Herman A."/>
            <person name="Abrahante J.E."/>
            <person name="Garbe J."/>
        </authorList>
    </citation>
    <scope>NUCLEOTIDE SEQUENCE</scope>
    <source>
        <strain evidence="1">Duluth1</strain>
        <tissue evidence="1">Whole animal</tissue>
    </source>
</reference>
<dbReference type="AlphaFoldDB" id="A0A9D4DZJ5"/>
<dbReference type="Proteomes" id="UP000828390">
    <property type="component" value="Unassembled WGS sequence"/>
</dbReference>
<protein>
    <submittedName>
        <fullName evidence="1">Uncharacterized protein</fullName>
    </submittedName>
</protein>
<comment type="caution">
    <text evidence="1">The sequence shown here is derived from an EMBL/GenBank/DDBJ whole genome shotgun (WGS) entry which is preliminary data.</text>
</comment>
<proteinExistence type="predicted"/>
<accession>A0A9D4DZJ5</accession>
<reference evidence="1" key="1">
    <citation type="journal article" date="2019" name="bioRxiv">
        <title>The Genome of the Zebra Mussel, Dreissena polymorpha: A Resource for Invasive Species Research.</title>
        <authorList>
            <person name="McCartney M.A."/>
            <person name="Auch B."/>
            <person name="Kono T."/>
            <person name="Mallez S."/>
            <person name="Zhang Y."/>
            <person name="Obille A."/>
            <person name="Becker A."/>
            <person name="Abrahante J.E."/>
            <person name="Garbe J."/>
            <person name="Badalamenti J.P."/>
            <person name="Herman A."/>
            <person name="Mangelson H."/>
            <person name="Liachko I."/>
            <person name="Sullivan S."/>
            <person name="Sone E.D."/>
            <person name="Koren S."/>
            <person name="Silverstein K.A.T."/>
            <person name="Beckman K.B."/>
            <person name="Gohl D.M."/>
        </authorList>
    </citation>
    <scope>NUCLEOTIDE SEQUENCE</scope>
    <source>
        <strain evidence="1">Duluth1</strain>
        <tissue evidence="1">Whole animal</tissue>
    </source>
</reference>
<name>A0A9D4DZJ5_DREPO</name>
<gene>
    <name evidence="1" type="ORF">DPMN_170949</name>
</gene>
<sequence length="54" mass="5946">MNPKKTEVTEDLPAEITWEFAQKEIAQVKGFATAMGAGMSKGIPLIMVEEMFVT</sequence>
<organism evidence="1 2">
    <name type="scientific">Dreissena polymorpha</name>
    <name type="common">Zebra mussel</name>
    <name type="synonym">Mytilus polymorpha</name>
    <dbReference type="NCBI Taxonomy" id="45954"/>
    <lineage>
        <taxon>Eukaryota</taxon>
        <taxon>Metazoa</taxon>
        <taxon>Spiralia</taxon>
        <taxon>Lophotrochozoa</taxon>
        <taxon>Mollusca</taxon>
        <taxon>Bivalvia</taxon>
        <taxon>Autobranchia</taxon>
        <taxon>Heteroconchia</taxon>
        <taxon>Euheterodonta</taxon>
        <taxon>Imparidentia</taxon>
        <taxon>Neoheterodontei</taxon>
        <taxon>Myida</taxon>
        <taxon>Dreissenoidea</taxon>
        <taxon>Dreissenidae</taxon>
        <taxon>Dreissena</taxon>
    </lineage>
</organism>
<evidence type="ECO:0000313" key="1">
    <source>
        <dbReference type="EMBL" id="KAH3769675.1"/>
    </source>
</evidence>
<evidence type="ECO:0000313" key="2">
    <source>
        <dbReference type="Proteomes" id="UP000828390"/>
    </source>
</evidence>
<keyword evidence="2" id="KW-1185">Reference proteome</keyword>